<gene>
    <name evidence="1" type="ORF">OLC1_LOCUS17784</name>
</gene>
<dbReference type="EMBL" id="OX459123">
    <property type="protein sequence ID" value="CAI9110031.1"/>
    <property type="molecule type" value="Genomic_DNA"/>
</dbReference>
<organism evidence="1 2">
    <name type="scientific">Oldenlandia corymbosa var. corymbosa</name>
    <dbReference type="NCBI Taxonomy" id="529605"/>
    <lineage>
        <taxon>Eukaryota</taxon>
        <taxon>Viridiplantae</taxon>
        <taxon>Streptophyta</taxon>
        <taxon>Embryophyta</taxon>
        <taxon>Tracheophyta</taxon>
        <taxon>Spermatophyta</taxon>
        <taxon>Magnoliopsida</taxon>
        <taxon>eudicotyledons</taxon>
        <taxon>Gunneridae</taxon>
        <taxon>Pentapetalae</taxon>
        <taxon>asterids</taxon>
        <taxon>lamiids</taxon>
        <taxon>Gentianales</taxon>
        <taxon>Rubiaceae</taxon>
        <taxon>Rubioideae</taxon>
        <taxon>Spermacoceae</taxon>
        <taxon>Hedyotis-Oldenlandia complex</taxon>
        <taxon>Oldenlandia</taxon>
    </lineage>
</organism>
<dbReference type="InterPro" id="IPR051850">
    <property type="entry name" value="Polysacch_Lyase_4"/>
</dbReference>
<dbReference type="Proteomes" id="UP001161247">
    <property type="component" value="Chromosome 6"/>
</dbReference>
<dbReference type="PANTHER" id="PTHR32018">
    <property type="entry name" value="RHAMNOGALACTURONATE LYASE FAMILY PROTEIN"/>
    <property type="match status" value="1"/>
</dbReference>
<sequence>MEKANRKKKWPMPLGLLLLIFLFSAEFYSLLSIGQISRWLFLRMDSLEKTSSPPRMFIHDRHVVMDNGLVRVTISTPGGMLTKINYKGHRNVLNSRVPESQRGYWDLVWSRPGQVEENFLKLRSKDFEVIAQDDNQIELSFKSTYDPSLDHNGTDLPLNVDKRFVLMRGMSGFYSYAIYERLKGWPALNIFQTRLTFKLDKTRGSPTRSTTCIQRSCFVDKSIQSGSERRGG</sequence>
<protein>
    <submittedName>
        <fullName evidence="1">OLC1v1009991C1</fullName>
    </submittedName>
</protein>
<evidence type="ECO:0000313" key="1">
    <source>
        <dbReference type="EMBL" id="CAI9110031.1"/>
    </source>
</evidence>
<accession>A0AAV1DQA1</accession>
<dbReference type="AlphaFoldDB" id="A0AAV1DQA1"/>
<name>A0AAV1DQA1_OLDCO</name>
<keyword evidence="2" id="KW-1185">Reference proteome</keyword>
<dbReference type="PANTHER" id="PTHR32018:SF6">
    <property type="entry name" value="RHAMNOGALACTURONAN ENDOLYASE"/>
    <property type="match status" value="1"/>
</dbReference>
<dbReference type="Pfam" id="PF06045">
    <property type="entry name" value="Rhamnogal_lyase"/>
    <property type="match status" value="1"/>
</dbReference>
<reference evidence="1" key="1">
    <citation type="submission" date="2023-03" db="EMBL/GenBank/DDBJ databases">
        <authorList>
            <person name="Julca I."/>
        </authorList>
    </citation>
    <scope>NUCLEOTIDE SEQUENCE</scope>
</reference>
<proteinExistence type="predicted"/>
<dbReference type="InterPro" id="IPR010325">
    <property type="entry name" value="Rhamnogal_lyase"/>
</dbReference>
<evidence type="ECO:0000313" key="2">
    <source>
        <dbReference type="Proteomes" id="UP001161247"/>
    </source>
</evidence>